<keyword evidence="2" id="KW-1185">Reference proteome</keyword>
<evidence type="ECO:0000313" key="2">
    <source>
        <dbReference type="Proteomes" id="UP000620124"/>
    </source>
</evidence>
<organism evidence="1 2">
    <name type="scientific">Mycena venus</name>
    <dbReference type="NCBI Taxonomy" id="2733690"/>
    <lineage>
        <taxon>Eukaryota</taxon>
        <taxon>Fungi</taxon>
        <taxon>Dikarya</taxon>
        <taxon>Basidiomycota</taxon>
        <taxon>Agaricomycotina</taxon>
        <taxon>Agaricomycetes</taxon>
        <taxon>Agaricomycetidae</taxon>
        <taxon>Agaricales</taxon>
        <taxon>Marasmiineae</taxon>
        <taxon>Mycenaceae</taxon>
        <taxon>Mycena</taxon>
    </lineage>
</organism>
<accession>A0A8H7CRV4</accession>
<dbReference type="Proteomes" id="UP000620124">
    <property type="component" value="Unassembled WGS sequence"/>
</dbReference>
<dbReference type="EMBL" id="JACAZI010000013">
    <property type="protein sequence ID" value="KAF7345881.1"/>
    <property type="molecule type" value="Genomic_DNA"/>
</dbReference>
<comment type="caution">
    <text evidence="1">The sequence shown here is derived from an EMBL/GenBank/DDBJ whole genome shotgun (WGS) entry which is preliminary data.</text>
</comment>
<reference evidence="1" key="1">
    <citation type="submission" date="2020-05" db="EMBL/GenBank/DDBJ databases">
        <title>Mycena genomes resolve the evolution of fungal bioluminescence.</title>
        <authorList>
            <person name="Tsai I.J."/>
        </authorList>
    </citation>
    <scope>NUCLEOTIDE SEQUENCE</scope>
    <source>
        <strain evidence="1">CCC161011</strain>
    </source>
</reference>
<evidence type="ECO:0000313" key="1">
    <source>
        <dbReference type="EMBL" id="KAF7345881.1"/>
    </source>
</evidence>
<protein>
    <submittedName>
        <fullName evidence="1">Uncharacterized protein</fullName>
    </submittedName>
</protein>
<sequence length="159" mass="17495">MLSLCGSIHGFVYRDMAVHSLGLDLLRSLALSVVGLVDSAQILFAPHPPGTPSSLKTPLLGGQAPYLYSSFSLTGSTARATCQTRNQWLTREREVFSEGKADTASHFIINIAIVFVLPSRQGAIFFPSWWLAVLRAVSVPVSTLRRVIARVGWWTRRAR</sequence>
<proteinExistence type="predicted"/>
<dbReference type="AlphaFoldDB" id="A0A8H7CRV4"/>
<gene>
    <name evidence="1" type="ORF">MVEN_01610100</name>
</gene>
<name>A0A8H7CRV4_9AGAR</name>